<dbReference type="eggNOG" id="COG2919">
    <property type="taxonomic scope" value="Bacteria"/>
</dbReference>
<organism evidence="2 3">
    <name type="scientific">Liberibacter solanacearum (strain CLso-ZC1)</name>
    <dbReference type="NCBI Taxonomy" id="658172"/>
    <lineage>
        <taxon>Bacteria</taxon>
        <taxon>Pseudomonadati</taxon>
        <taxon>Pseudomonadota</taxon>
        <taxon>Alphaproteobacteria</taxon>
        <taxon>Hyphomicrobiales</taxon>
        <taxon>Rhizobiaceae</taxon>
        <taxon>Liberibacter</taxon>
    </lineage>
</organism>
<keyword evidence="2" id="KW-0132">Cell division</keyword>
<keyword evidence="1" id="KW-1133">Transmembrane helix</keyword>
<gene>
    <name evidence="2" type="ordered locus">CKC_02340</name>
</gene>
<reference evidence="3" key="1">
    <citation type="submission" date="2010-11" db="EMBL/GenBank/DDBJ databases">
        <title>Complete genome sequence of Candidatus Liberibacter solanacearum CLso-ZC1.</title>
        <authorList>
            <person name="Lin H."/>
            <person name="Doddapaneni H.V."/>
            <person name="Lou B."/>
            <person name="Civerolo E.L."/>
            <person name="Chen C."/>
            <person name="Duan Y."/>
            <person name="Zhou L."/>
            <person name="Glynn J."/>
        </authorList>
    </citation>
    <scope>NUCLEOTIDE SEQUENCE [LARGE SCALE GENOMIC DNA]</scope>
    <source>
        <strain evidence="3">CLso-ZC1</strain>
    </source>
</reference>
<feature type="transmembrane region" description="Helical" evidence="1">
    <location>
        <begin position="26"/>
        <end position="43"/>
    </location>
</feature>
<dbReference type="Proteomes" id="UP000007038">
    <property type="component" value="Chromosome"/>
</dbReference>
<dbReference type="KEGG" id="lso:CKC_02340"/>
<dbReference type="EMBL" id="CP002371">
    <property type="protein sequence ID" value="ADR52219.1"/>
    <property type="molecule type" value="Genomic_DNA"/>
</dbReference>
<dbReference type="AlphaFoldDB" id="E4UCX9"/>
<protein>
    <submittedName>
        <fullName evidence="2">Putative cell division protein</fullName>
    </submittedName>
</protein>
<proteinExistence type="predicted"/>
<keyword evidence="1" id="KW-0812">Transmembrane</keyword>
<name>E4UCX9_LIBSC</name>
<dbReference type="STRING" id="658172.CKC_02340"/>
<dbReference type="HOGENOM" id="CLU_159931_0_0_5"/>
<evidence type="ECO:0000313" key="3">
    <source>
        <dbReference type="Proteomes" id="UP000007038"/>
    </source>
</evidence>
<evidence type="ECO:0000256" key="1">
    <source>
        <dbReference type="SAM" id="Phobius"/>
    </source>
</evidence>
<reference key="2">
    <citation type="submission" date="2010-11" db="EMBL/GenBank/DDBJ databases">
        <authorList>
            <person name="Lin H."/>
            <person name="Doddapaneni H.V."/>
            <person name="Lou B."/>
            <person name="Civerolo E.L."/>
            <person name="Chen C."/>
            <person name="Duan Y."/>
            <person name="Zhou L."/>
            <person name="Glynn J."/>
        </authorList>
    </citation>
    <scope>NUCLEOTIDE SEQUENCE</scope>
    <source>
        <strain>CLso-ZC1</strain>
    </source>
</reference>
<dbReference type="GO" id="GO:0051301">
    <property type="term" value="P:cell division"/>
    <property type="evidence" value="ECO:0007669"/>
    <property type="project" value="UniProtKB-KW"/>
</dbReference>
<sequence length="120" mass="14643">MYLISRRRFIAKFLDMWTRHYKKGKFFRIVFRVIAFFSVIYFINHAIKDDCGLEETKSLEKSLIERERFLFELQEVRSKLERKVKLMSDGSLEKDLLDEKARYNLNLSRSDEIILFYPNF</sequence>
<reference evidence="2 3" key="3">
    <citation type="journal article" date="2011" name="PLoS ONE">
        <title>The Complete Genome Sequence of 'Candidatus Liberibacter solanacearum', the Bacterium Associated with Potato Zebra Chip Disease.</title>
        <authorList>
            <person name="Lin H."/>
            <person name="Lou B."/>
            <person name="Glynn J.M."/>
            <person name="Doddapaneni H."/>
            <person name="Civerolo E.L."/>
            <person name="Chen C."/>
            <person name="Duan Y."/>
            <person name="Zhou L."/>
            <person name="Vahling C.M."/>
        </authorList>
    </citation>
    <scope>NUCLEOTIDE SEQUENCE [LARGE SCALE GENOMIC DNA]</scope>
    <source>
        <strain evidence="2 3">CLso-ZC1</strain>
    </source>
</reference>
<keyword evidence="2" id="KW-0131">Cell cycle</keyword>
<keyword evidence="1" id="KW-0472">Membrane</keyword>
<accession>E4UCX9</accession>
<evidence type="ECO:0000313" key="2">
    <source>
        <dbReference type="EMBL" id="ADR52219.1"/>
    </source>
</evidence>